<evidence type="ECO:0000313" key="2">
    <source>
        <dbReference type="EMBL" id="TDO78321.1"/>
    </source>
</evidence>
<reference evidence="2 3" key="1">
    <citation type="submission" date="2019-03" db="EMBL/GenBank/DDBJ databases">
        <title>Subsurface microbial communities from deep shales in Ohio and West Virginia, USA.</title>
        <authorList>
            <person name="Wrighton K."/>
        </authorList>
    </citation>
    <scope>NUCLEOTIDE SEQUENCE [LARGE SCALE GENOMIC DNA]</scope>
    <source>
        <strain evidence="2 3">MA284_T2</strain>
    </source>
</reference>
<dbReference type="InterPro" id="IPR002109">
    <property type="entry name" value="Glutaredoxin"/>
</dbReference>
<dbReference type="PROSITE" id="PS51354">
    <property type="entry name" value="GLUTAREDOXIN_2"/>
    <property type="match status" value="1"/>
</dbReference>
<protein>
    <submittedName>
        <fullName evidence="2">Glutaredoxin</fullName>
    </submittedName>
</protein>
<proteinExistence type="predicted"/>
<name>A0A4R6LFN1_9FIRM</name>
<dbReference type="Gene3D" id="3.40.30.10">
    <property type="entry name" value="Glutaredoxin"/>
    <property type="match status" value="1"/>
</dbReference>
<dbReference type="OrthoDB" id="9795531at2"/>
<dbReference type="CDD" id="cd00570">
    <property type="entry name" value="GST_N_family"/>
    <property type="match status" value="1"/>
</dbReference>
<dbReference type="InterPro" id="IPR011767">
    <property type="entry name" value="GLR_AS"/>
</dbReference>
<dbReference type="SUPFAM" id="SSF52833">
    <property type="entry name" value="Thioredoxin-like"/>
    <property type="match status" value="1"/>
</dbReference>
<dbReference type="InterPro" id="IPR036249">
    <property type="entry name" value="Thioredoxin-like_sf"/>
</dbReference>
<dbReference type="InterPro" id="IPR004045">
    <property type="entry name" value="Glutathione_S-Trfase_N"/>
</dbReference>
<accession>A0A4R6LFN1</accession>
<dbReference type="AlphaFoldDB" id="A0A4R6LFN1"/>
<feature type="domain" description="GST N-terminal" evidence="1">
    <location>
        <begin position="2"/>
        <end position="81"/>
    </location>
</feature>
<evidence type="ECO:0000259" key="1">
    <source>
        <dbReference type="PROSITE" id="PS50404"/>
    </source>
</evidence>
<comment type="caution">
    <text evidence="2">The sequence shown here is derived from an EMBL/GenBank/DDBJ whole genome shotgun (WGS) entry which is preliminary data.</text>
</comment>
<dbReference type="Proteomes" id="UP000295064">
    <property type="component" value="Unassembled WGS sequence"/>
</dbReference>
<evidence type="ECO:0000313" key="3">
    <source>
        <dbReference type="Proteomes" id="UP000295064"/>
    </source>
</evidence>
<organism evidence="2 3">
    <name type="scientific">Halanaerobium saccharolyticum</name>
    <dbReference type="NCBI Taxonomy" id="43595"/>
    <lineage>
        <taxon>Bacteria</taxon>
        <taxon>Bacillati</taxon>
        <taxon>Bacillota</taxon>
        <taxon>Clostridia</taxon>
        <taxon>Halanaerobiales</taxon>
        <taxon>Halanaerobiaceae</taxon>
        <taxon>Halanaerobium</taxon>
    </lineage>
</organism>
<sequence>MSDLKLYYFPTCPYCKKVLKVIENNDLDEIELKNINQDQEAEAELIEVGGKRQVPCLFIDGEPLYESDDIVDWLKSNLVQD</sequence>
<dbReference type="Pfam" id="PF00462">
    <property type="entry name" value="Glutaredoxin"/>
    <property type="match status" value="1"/>
</dbReference>
<dbReference type="PROSITE" id="PS50404">
    <property type="entry name" value="GST_NTER"/>
    <property type="match status" value="1"/>
</dbReference>
<dbReference type="EMBL" id="SNWX01000029">
    <property type="protein sequence ID" value="TDO78321.1"/>
    <property type="molecule type" value="Genomic_DNA"/>
</dbReference>
<dbReference type="PROSITE" id="PS00195">
    <property type="entry name" value="GLUTAREDOXIN_1"/>
    <property type="match status" value="1"/>
</dbReference>
<gene>
    <name evidence="2" type="ORF">DFR79_12927</name>
</gene>
<dbReference type="RefSeq" id="WP_133515972.1">
    <property type="nucleotide sequence ID" value="NZ_SNWX01000029.1"/>
</dbReference>